<dbReference type="InterPro" id="IPR029058">
    <property type="entry name" value="AB_hydrolase_fold"/>
</dbReference>
<dbReference type="Proteomes" id="UP001366503">
    <property type="component" value="Unassembled WGS sequence"/>
</dbReference>
<keyword evidence="2" id="KW-0378">Hydrolase</keyword>
<dbReference type="Gene3D" id="3.40.50.1820">
    <property type="entry name" value="alpha/beta hydrolase"/>
    <property type="match status" value="1"/>
</dbReference>
<organism evidence="2 3">
    <name type="scientific">Mesorhizobium argentiipisi</name>
    <dbReference type="NCBI Taxonomy" id="3015175"/>
    <lineage>
        <taxon>Bacteria</taxon>
        <taxon>Pseudomonadati</taxon>
        <taxon>Pseudomonadota</taxon>
        <taxon>Alphaproteobacteria</taxon>
        <taxon>Hyphomicrobiales</taxon>
        <taxon>Phyllobacteriaceae</taxon>
        <taxon>Mesorhizobium</taxon>
    </lineage>
</organism>
<reference evidence="2 3" key="1">
    <citation type="submission" date="2022-12" db="EMBL/GenBank/DDBJ databases">
        <authorList>
            <person name="Muema E."/>
        </authorList>
    </citation>
    <scope>NUCLEOTIDE SEQUENCE [LARGE SCALE GENOMIC DNA]</scope>
    <source>
        <strain evidence="3">1330</strain>
    </source>
</reference>
<gene>
    <name evidence="2" type="ORF">O7A05_11035</name>
</gene>
<dbReference type="RefSeq" id="WP_337093073.1">
    <property type="nucleotide sequence ID" value="NZ_JAPYKO010000005.1"/>
</dbReference>
<evidence type="ECO:0000259" key="1">
    <source>
        <dbReference type="Pfam" id="PF00561"/>
    </source>
</evidence>
<dbReference type="PANTHER" id="PTHR43433">
    <property type="entry name" value="HYDROLASE, ALPHA/BETA FOLD FAMILY PROTEIN"/>
    <property type="match status" value="1"/>
</dbReference>
<dbReference type="EMBL" id="JAPYKO010000005">
    <property type="protein sequence ID" value="MEI9402687.1"/>
    <property type="molecule type" value="Genomic_DNA"/>
</dbReference>
<feature type="domain" description="AB hydrolase-1" evidence="1">
    <location>
        <begin position="76"/>
        <end position="312"/>
    </location>
</feature>
<evidence type="ECO:0000313" key="3">
    <source>
        <dbReference type="Proteomes" id="UP001366503"/>
    </source>
</evidence>
<proteinExistence type="predicted"/>
<dbReference type="InterPro" id="IPR006311">
    <property type="entry name" value="TAT_signal"/>
</dbReference>
<dbReference type="InterPro" id="IPR000073">
    <property type="entry name" value="AB_hydrolase_1"/>
</dbReference>
<sequence>MTQDQSAAGIETLALTSRRLALKNGAVTLSALALSAFALSPPALAKMKHNKVTATPTRFVDVGGRRLAYRSVGKGKPIVLAHRFRGVLGLWDPAFINALASQGFQVVTFDHSGFGMSTGEKSYNPASMTKDAKDLIDALGLKDVVIGGWSFGGIVAQIYVAMFGASVSHAVLIAATPPGHLVKPGDQHFYDLAAQGPATLEQYTTMFFDPDDAASRSASQRSFARIFSSENPRSPDVPLEWALTQVPHSPPNPVFPSDEVLQALRNTNVPILHLNGDHDISFPVENWYALSGQLPTLNLITYPRAGHAAHFQYPELAASQIAAFIKDAHKA</sequence>
<keyword evidence="3" id="KW-1185">Reference proteome</keyword>
<comment type="caution">
    <text evidence="2">The sequence shown here is derived from an EMBL/GenBank/DDBJ whole genome shotgun (WGS) entry which is preliminary data.</text>
</comment>
<accession>A0ABU8KAK3</accession>
<dbReference type="InterPro" id="IPR050471">
    <property type="entry name" value="AB_hydrolase"/>
</dbReference>
<dbReference type="PROSITE" id="PS51318">
    <property type="entry name" value="TAT"/>
    <property type="match status" value="1"/>
</dbReference>
<dbReference type="GO" id="GO:0016787">
    <property type="term" value="F:hydrolase activity"/>
    <property type="evidence" value="ECO:0007669"/>
    <property type="project" value="UniProtKB-KW"/>
</dbReference>
<dbReference type="PANTHER" id="PTHR43433:SF1">
    <property type="entry name" value="BLL5160 PROTEIN"/>
    <property type="match status" value="1"/>
</dbReference>
<name>A0ABU8KAK3_9HYPH</name>
<protein>
    <submittedName>
        <fullName evidence="2">Alpha/beta hydrolase</fullName>
    </submittedName>
</protein>
<dbReference type="SUPFAM" id="SSF53474">
    <property type="entry name" value="alpha/beta-Hydrolases"/>
    <property type="match status" value="1"/>
</dbReference>
<dbReference type="Pfam" id="PF00561">
    <property type="entry name" value="Abhydrolase_1"/>
    <property type="match status" value="1"/>
</dbReference>
<evidence type="ECO:0000313" key="2">
    <source>
        <dbReference type="EMBL" id="MEI9402687.1"/>
    </source>
</evidence>